<dbReference type="OrthoDB" id="2637653at2759"/>
<protein>
    <recommendedName>
        <fullName evidence="2">DUF6533 domain-containing protein</fullName>
    </recommendedName>
</protein>
<dbReference type="AlphaFoldDB" id="A0A9P5ZH06"/>
<name>A0A9P5ZH06_9AGAR</name>
<reference evidence="3" key="1">
    <citation type="submission" date="2020-11" db="EMBL/GenBank/DDBJ databases">
        <authorList>
            <consortium name="DOE Joint Genome Institute"/>
            <person name="Ahrendt S."/>
            <person name="Riley R."/>
            <person name="Andreopoulos W."/>
            <person name="Labutti K."/>
            <person name="Pangilinan J."/>
            <person name="Ruiz-Duenas F.J."/>
            <person name="Barrasa J.M."/>
            <person name="Sanchez-Garcia M."/>
            <person name="Camarero S."/>
            <person name="Miyauchi S."/>
            <person name="Serrano A."/>
            <person name="Linde D."/>
            <person name="Babiker R."/>
            <person name="Drula E."/>
            <person name="Ayuso-Fernandez I."/>
            <person name="Pacheco R."/>
            <person name="Padilla G."/>
            <person name="Ferreira P."/>
            <person name="Barriuso J."/>
            <person name="Kellner H."/>
            <person name="Castanera R."/>
            <person name="Alfaro M."/>
            <person name="Ramirez L."/>
            <person name="Pisabarro A.G."/>
            <person name="Kuo A."/>
            <person name="Tritt A."/>
            <person name="Lipzen A."/>
            <person name="He G."/>
            <person name="Yan M."/>
            <person name="Ng V."/>
            <person name="Cullen D."/>
            <person name="Martin F."/>
            <person name="Rosso M.-N."/>
            <person name="Henrissat B."/>
            <person name="Hibbett D."/>
            <person name="Martinez A.T."/>
            <person name="Grigoriev I.V."/>
        </authorList>
    </citation>
    <scope>NUCLEOTIDE SEQUENCE</scope>
    <source>
        <strain evidence="3">CIRM-BRFM 674</strain>
    </source>
</reference>
<feature type="transmembrane region" description="Helical" evidence="1">
    <location>
        <begin position="161"/>
        <end position="185"/>
    </location>
</feature>
<dbReference type="EMBL" id="MU155134">
    <property type="protein sequence ID" value="KAF9485716.1"/>
    <property type="molecule type" value="Genomic_DNA"/>
</dbReference>
<feature type="domain" description="DUF6533" evidence="2">
    <location>
        <begin position="17"/>
        <end position="60"/>
    </location>
</feature>
<feature type="transmembrane region" description="Helical" evidence="1">
    <location>
        <begin position="237"/>
        <end position="253"/>
    </location>
</feature>
<gene>
    <name evidence="3" type="ORF">BDN70DRAFT_916825</name>
</gene>
<feature type="transmembrane region" description="Helical" evidence="1">
    <location>
        <begin position="92"/>
        <end position="111"/>
    </location>
</feature>
<dbReference type="Proteomes" id="UP000807469">
    <property type="component" value="Unassembled WGS sequence"/>
</dbReference>
<feature type="transmembrane region" description="Helical" evidence="1">
    <location>
        <begin position="12"/>
        <end position="32"/>
    </location>
</feature>
<feature type="transmembrane region" description="Helical" evidence="1">
    <location>
        <begin position="206"/>
        <end position="225"/>
    </location>
</feature>
<evidence type="ECO:0000313" key="3">
    <source>
        <dbReference type="EMBL" id="KAF9485716.1"/>
    </source>
</evidence>
<comment type="caution">
    <text evidence="3">The sequence shown here is derived from an EMBL/GenBank/DDBJ whole genome shotgun (WGS) entry which is preliminary data.</text>
</comment>
<evidence type="ECO:0000313" key="4">
    <source>
        <dbReference type="Proteomes" id="UP000807469"/>
    </source>
</evidence>
<dbReference type="InterPro" id="IPR045340">
    <property type="entry name" value="DUF6533"/>
</dbReference>
<keyword evidence="1" id="KW-1133">Transmembrane helix</keyword>
<organism evidence="3 4">
    <name type="scientific">Pholiota conissans</name>
    <dbReference type="NCBI Taxonomy" id="109636"/>
    <lineage>
        <taxon>Eukaryota</taxon>
        <taxon>Fungi</taxon>
        <taxon>Dikarya</taxon>
        <taxon>Basidiomycota</taxon>
        <taxon>Agaricomycotina</taxon>
        <taxon>Agaricomycetes</taxon>
        <taxon>Agaricomycetidae</taxon>
        <taxon>Agaricales</taxon>
        <taxon>Agaricineae</taxon>
        <taxon>Strophariaceae</taxon>
        <taxon>Pholiota</taxon>
    </lineage>
</organism>
<accession>A0A9P5ZH06</accession>
<feature type="transmembrane region" description="Helical" evidence="1">
    <location>
        <begin position="118"/>
        <end position="141"/>
    </location>
</feature>
<proteinExistence type="predicted"/>
<evidence type="ECO:0000256" key="1">
    <source>
        <dbReference type="SAM" id="Phobius"/>
    </source>
</evidence>
<evidence type="ECO:0000259" key="2">
    <source>
        <dbReference type="Pfam" id="PF20151"/>
    </source>
</evidence>
<sequence>MTGVSLLWLVRMTQVASIAAFVFQCIAFFCDIRAEVKYLWRTRLRFVTYLYTWCRYFPLVIQIVSITISIIIDGNPRHKLCAINVILKGTAAQLTTTCVEIILMIRVHALFNCSRKTGLFLSTIMVIGTSMEVAGSSMSMIRLRPGPQGSMCIPEPCPTGTLFTFVAGCVLIQGALLVLTVTRIVQHRKTGWMKAPVVSSMLRDGIVVFLTLIIIISGIIATEMLRNQRVVVWNVGYSWYLSLISAVGCRMVLNIRQLAVEEVPPNEEYNHDVTQVSMFDEDIYFSTPGDRPASSVEMK</sequence>
<keyword evidence="4" id="KW-1185">Reference proteome</keyword>
<feature type="transmembrane region" description="Helical" evidence="1">
    <location>
        <begin position="53"/>
        <end position="72"/>
    </location>
</feature>
<keyword evidence="1" id="KW-0472">Membrane</keyword>
<dbReference type="Pfam" id="PF20151">
    <property type="entry name" value="DUF6533"/>
    <property type="match status" value="1"/>
</dbReference>
<keyword evidence="1" id="KW-0812">Transmembrane</keyword>